<evidence type="ECO:0000313" key="2">
    <source>
        <dbReference type="Proteomes" id="UP000234681"/>
    </source>
</evidence>
<sequence length="54" mass="6269">MWCLGISPSTIIFRFIYRIQEKGFWYPFHVTLQVEVCLQSESRVSPSCAGCEQP</sequence>
<gene>
    <name evidence="1" type="ORF">rCG_22957</name>
</gene>
<proteinExistence type="predicted"/>
<organism evidence="1 2">
    <name type="scientific">Rattus norvegicus</name>
    <name type="common">Rat</name>
    <dbReference type="NCBI Taxonomy" id="10116"/>
    <lineage>
        <taxon>Eukaryota</taxon>
        <taxon>Metazoa</taxon>
        <taxon>Chordata</taxon>
        <taxon>Craniata</taxon>
        <taxon>Vertebrata</taxon>
        <taxon>Euteleostomi</taxon>
        <taxon>Mammalia</taxon>
        <taxon>Eutheria</taxon>
        <taxon>Euarchontoglires</taxon>
        <taxon>Glires</taxon>
        <taxon>Rodentia</taxon>
        <taxon>Myomorpha</taxon>
        <taxon>Muroidea</taxon>
        <taxon>Muridae</taxon>
        <taxon>Murinae</taxon>
        <taxon>Rattus</taxon>
    </lineage>
</organism>
<reference evidence="1 2" key="1">
    <citation type="submission" date="2005-09" db="EMBL/GenBank/DDBJ databases">
        <authorList>
            <person name="Mural R.J."/>
            <person name="Li P.W."/>
            <person name="Adams M.D."/>
            <person name="Amanatides P.G."/>
            <person name="Baden-Tillson H."/>
            <person name="Barnstead M."/>
            <person name="Chin S.H."/>
            <person name="Dew I."/>
            <person name="Evans C.A."/>
            <person name="Ferriera S."/>
            <person name="Flanigan M."/>
            <person name="Fosler C."/>
            <person name="Glodek A."/>
            <person name="Gu Z."/>
            <person name="Holt R.A."/>
            <person name="Jennings D."/>
            <person name="Kraft C.L."/>
            <person name="Lu F."/>
            <person name="Nguyen T."/>
            <person name="Nusskern D.R."/>
            <person name="Pfannkoch C.M."/>
            <person name="Sitter C."/>
            <person name="Sutton G.G."/>
            <person name="Venter J.C."/>
            <person name="Wang Z."/>
            <person name="Woodage T."/>
            <person name="Zheng X.H."/>
            <person name="Zhong F."/>
        </authorList>
    </citation>
    <scope>NUCLEOTIDE SEQUENCE [LARGE SCALE GENOMIC DNA]</scope>
    <source>
        <strain>BN</strain>
        <strain evidence="2">Sprague-Dawley</strain>
    </source>
</reference>
<protein>
    <submittedName>
        <fullName evidence="1">RCG22957</fullName>
    </submittedName>
</protein>
<evidence type="ECO:0000313" key="1">
    <source>
        <dbReference type="EMBL" id="EDL99826.1"/>
    </source>
</evidence>
<dbReference type="Proteomes" id="UP000234681">
    <property type="component" value="Chromosome 1"/>
</dbReference>
<dbReference type="EMBL" id="CH474033">
    <property type="protein sequence ID" value="EDL99826.1"/>
    <property type="molecule type" value="Genomic_DNA"/>
</dbReference>
<name>A6KB39_RAT</name>
<accession>A6KB39</accession>
<dbReference type="AlphaFoldDB" id="A6KB39"/>